<evidence type="ECO:0000313" key="1">
    <source>
        <dbReference type="EMBL" id="CCB91004.1"/>
    </source>
</evidence>
<sequence length="40" mass="4825">MDKKDKIRGSEIVRRVLTLPSRTSRDIFLTDKYKKKIFIK</sequence>
<dbReference type="AlphaFoldDB" id="F8LBZ0"/>
<dbReference type="EMBL" id="FR872644">
    <property type="protein sequence ID" value="CCB91004.1"/>
    <property type="molecule type" value="Genomic_DNA"/>
</dbReference>
<reference evidence="1" key="1">
    <citation type="submission" date="2011-05" db="EMBL/GenBank/DDBJ databases">
        <title>Unity in variety -- the pan-genome of the Chlamydiae.</title>
        <authorList>
            <person name="Collingro A."/>
            <person name="Tischler P."/>
            <person name="Weinmaier T."/>
            <person name="Penz T."/>
            <person name="Heinz E."/>
            <person name="Brunham R.C."/>
            <person name="Read T.D."/>
            <person name="Bavoil P.M."/>
            <person name="Sachse K."/>
            <person name="Kahane S."/>
            <person name="Friedman M.G."/>
            <person name="Rattei T."/>
            <person name="Myers G.S.A."/>
            <person name="Horn M."/>
        </authorList>
    </citation>
    <scope>NUCLEOTIDE SEQUENCE</scope>
    <source>
        <strain evidence="1">2032/99</strain>
    </source>
</reference>
<accession>F8LBZ0</accession>
<name>F8LBZ0_9BACT</name>
<proteinExistence type="predicted"/>
<organism evidence="1">
    <name type="scientific">Waddlia chondrophila 2032/99</name>
    <dbReference type="NCBI Taxonomy" id="765953"/>
    <lineage>
        <taxon>Bacteria</taxon>
        <taxon>Pseudomonadati</taxon>
        <taxon>Chlamydiota</taxon>
        <taxon>Chlamydiia</taxon>
        <taxon>Parachlamydiales</taxon>
        <taxon>Waddliaceae</taxon>
        <taxon>Waddlia</taxon>
    </lineage>
</organism>
<gene>
    <name evidence="1" type="ORF">WCH_AZ07500</name>
</gene>
<protein>
    <submittedName>
        <fullName evidence="1">Uncharacterized protein</fullName>
    </submittedName>
</protein>